<dbReference type="InterPro" id="IPR011040">
    <property type="entry name" value="Sialidase"/>
</dbReference>
<keyword evidence="3" id="KW-1185">Reference proteome</keyword>
<protein>
    <submittedName>
        <fullName evidence="2">BNR repeat-like domain-containing protein</fullName>
    </submittedName>
</protein>
<organism evidence="2 3">
    <name type="scientific">Parapedobacter luteus</name>
    <dbReference type="NCBI Taxonomy" id="623280"/>
    <lineage>
        <taxon>Bacteria</taxon>
        <taxon>Pseudomonadati</taxon>
        <taxon>Bacteroidota</taxon>
        <taxon>Sphingobacteriia</taxon>
        <taxon>Sphingobacteriales</taxon>
        <taxon>Sphingobacteriaceae</taxon>
        <taxon>Parapedobacter</taxon>
    </lineage>
</organism>
<evidence type="ECO:0000259" key="1">
    <source>
        <dbReference type="Pfam" id="PF13088"/>
    </source>
</evidence>
<name>A0A1T5CCC7_9SPHI</name>
<sequence>MTRITKQHHIFWTVGLFILLQSCGCGKAGQADAPKEEDDRTIKIQVGTRDVETDQFTSKGTPVVPMWKAPMATVDIRNGAGFPILSDAEHDVVWQPSVREDGAYNHYACLIHHNGRFYAMWGNHEFGEDAPGQRVLYAHADEWGNWTDAEELFPAPGPVLPRSENGIHLKPDCWAIIDDVLYAITYVHGAGVYPIARAVSEEGTLGEPFLVQSLPNNGSLPVFMEGDDAPTAPSPIGERLYRWYRENDQISWWANASWGVQRTAVDGQSLIESFIYRAKDGGLVLMLRDWGHANNPVHTNRMYVSFNDGTGGWAAPYPTDIPDSPSRAQALTLEDGTVLLIGNQNVNRYDQALYLDRDPMTISISKDGYTFDRVYALRTGSPTGHRFSGIGGRNPGYAYSSSIVRDGWLYTMYSIGKEDMGITRVPLSALELE</sequence>
<reference evidence="2 3" key="1">
    <citation type="submission" date="2017-02" db="EMBL/GenBank/DDBJ databases">
        <authorList>
            <person name="Peterson S.W."/>
        </authorList>
    </citation>
    <scope>NUCLEOTIDE SEQUENCE [LARGE SCALE GENOMIC DNA]</scope>
    <source>
        <strain evidence="2 3">DSM 22899</strain>
    </source>
</reference>
<proteinExistence type="predicted"/>
<dbReference type="Gene3D" id="2.120.10.10">
    <property type="match status" value="1"/>
</dbReference>
<accession>A0A1T5CCC7</accession>
<evidence type="ECO:0000313" key="3">
    <source>
        <dbReference type="Proteomes" id="UP000190541"/>
    </source>
</evidence>
<dbReference type="RefSeq" id="WP_079716743.1">
    <property type="nucleotide sequence ID" value="NZ_FUYS01000004.1"/>
</dbReference>
<evidence type="ECO:0000313" key="2">
    <source>
        <dbReference type="EMBL" id="SKB57003.1"/>
    </source>
</evidence>
<dbReference type="SUPFAM" id="SSF50939">
    <property type="entry name" value="Sialidases"/>
    <property type="match status" value="1"/>
</dbReference>
<gene>
    <name evidence="2" type="ORF">SAMN05660226_02054</name>
</gene>
<dbReference type="CDD" id="cd15482">
    <property type="entry name" value="Sialidase_non-viral"/>
    <property type="match status" value="1"/>
</dbReference>
<dbReference type="Proteomes" id="UP000190541">
    <property type="component" value="Unassembled WGS sequence"/>
</dbReference>
<dbReference type="EMBL" id="FUYS01000004">
    <property type="protein sequence ID" value="SKB57003.1"/>
    <property type="molecule type" value="Genomic_DNA"/>
</dbReference>
<dbReference type="InterPro" id="IPR036278">
    <property type="entry name" value="Sialidase_sf"/>
</dbReference>
<dbReference type="AlphaFoldDB" id="A0A1T5CCC7"/>
<dbReference type="STRING" id="623280.SAMN05660226_02054"/>
<dbReference type="Pfam" id="PF13088">
    <property type="entry name" value="BNR_2"/>
    <property type="match status" value="1"/>
</dbReference>
<feature type="domain" description="Sialidase" evidence="1">
    <location>
        <begin position="250"/>
        <end position="405"/>
    </location>
</feature>
<dbReference type="PROSITE" id="PS51257">
    <property type="entry name" value="PROKAR_LIPOPROTEIN"/>
    <property type="match status" value="1"/>
</dbReference>
<dbReference type="OrthoDB" id="177453at2"/>